<reference evidence="1 2" key="1">
    <citation type="submission" date="2024-10" db="EMBL/GenBank/DDBJ databases">
        <title>Updated reference genomes for cyclostephanoid diatoms.</title>
        <authorList>
            <person name="Roberts W.R."/>
            <person name="Alverson A.J."/>
        </authorList>
    </citation>
    <scope>NUCLEOTIDE SEQUENCE [LARGE SCALE GENOMIC DNA]</scope>
    <source>
        <strain evidence="1 2">AJA010-31</strain>
    </source>
</reference>
<protein>
    <submittedName>
        <fullName evidence="1">Uncharacterized protein</fullName>
    </submittedName>
</protein>
<dbReference type="EMBL" id="JALLPJ020000938">
    <property type="protein sequence ID" value="KAL3779339.1"/>
    <property type="molecule type" value="Genomic_DNA"/>
</dbReference>
<sequence>MSFAATAARRFGHAIPQTSLTATSTVFQPHPTLAAQILGAAFAPPSSRIADFAGSNDADLVSFNATAGLESLLKRPTTASDLVGTSCRTTKRVVISNPESYDSIEIPTSFDLDHPHFEYYQATRMNYDRIKAQSKEYQEYVVEVRNYWLEPENFQMLSLKNQRILKMKWPEFHLTLPEHDDVVDFNIDCKVDRAVWRECQANQLPIEPIVNEEDDLAVEFECDAGIERVTTDNNPSNDAEPIGNEAEEIAEVGLEQEVADVGQTEDALVTPRPKNARMLKELGCTLDGVYWSANGPRIRRKPDRFSPGM</sequence>
<dbReference type="AlphaFoldDB" id="A0ABD3NVL2"/>
<comment type="caution">
    <text evidence="1">The sequence shown here is derived from an EMBL/GenBank/DDBJ whole genome shotgun (WGS) entry which is preliminary data.</text>
</comment>
<evidence type="ECO:0000313" key="1">
    <source>
        <dbReference type="EMBL" id="KAL3779339.1"/>
    </source>
</evidence>
<evidence type="ECO:0000313" key="2">
    <source>
        <dbReference type="Proteomes" id="UP001530400"/>
    </source>
</evidence>
<accession>A0ABD3NVL2</accession>
<name>A0ABD3NVL2_9STRA</name>
<keyword evidence="2" id="KW-1185">Reference proteome</keyword>
<organism evidence="1 2">
    <name type="scientific">Cyclotella atomus</name>
    <dbReference type="NCBI Taxonomy" id="382360"/>
    <lineage>
        <taxon>Eukaryota</taxon>
        <taxon>Sar</taxon>
        <taxon>Stramenopiles</taxon>
        <taxon>Ochrophyta</taxon>
        <taxon>Bacillariophyta</taxon>
        <taxon>Coscinodiscophyceae</taxon>
        <taxon>Thalassiosirophycidae</taxon>
        <taxon>Stephanodiscales</taxon>
        <taxon>Stephanodiscaceae</taxon>
        <taxon>Cyclotella</taxon>
    </lineage>
</organism>
<dbReference type="Proteomes" id="UP001530400">
    <property type="component" value="Unassembled WGS sequence"/>
</dbReference>
<proteinExistence type="predicted"/>
<gene>
    <name evidence="1" type="ORF">ACHAWO_006297</name>
</gene>